<reference evidence="3" key="1">
    <citation type="journal article" date="2019" name="Int. J. Syst. Evol. Microbiol.">
        <title>The Global Catalogue of Microorganisms (GCM) 10K type strain sequencing project: providing services to taxonomists for standard genome sequencing and annotation.</title>
        <authorList>
            <consortium name="The Broad Institute Genomics Platform"/>
            <consortium name="The Broad Institute Genome Sequencing Center for Infectious Disease"/>
            <person name="Wu L."/>
            <person name="Ma J."/>
        </authorList>
    </citation>
    <scope>NUCLEOTIDE SEQUENCE [LARGE SCALE GENOMIC DNA]</scope>
    <source>
        <strain evidence="3">JCM 15395</strain>
    </source>
</reference>
<evidence type="ECO:0000313" key="3">
    <source>
        <dbReference type="Proteomes" id="UP001500866"/>
    </source>
</evidence>
<keyword evidence="3" id="KW-1185">Reference proteome</keyword>
<accession>A0ABP3QRW4</accession>
<protein>
    <submittedName>
        <fullName evidence="2">Uncharacterized protein</fullName>
    </submittedName>
</protein>
<sequence length="51" mass="6245">MVTIIYPGEYERFKHRKWPDTEALISVMFVNYVNGTFLFFLRRDLSFIQRV</sequence>
<gene>
    <name evidence="2" type="ORF">GCM10009001_10520</name>
</gene>
<comment type="caution">
    <text evidence="2">The sequence shown here is derived from an EMBL/GenBank/DDBJ whole genome shotgun (WGS) entry which is preliminary data.</text>
</comment>
<organism evidence="2 3">
    <name type="scientific">Virgibacillus siamensis</name>
    <dbReference type="NCBI Taxonomy" id="480071"/>
    <lineage>
        <taxon>Bacteria</taxon>
        <taxon>Bacillati</taxon>
        <taxon>Bacillota</taxon>
        <taxon>Bacilli</taxon>
        <taxon>Bacillales</taxon>
        <taxon>Bacillaceae</taxon>
        <taxon>Virgibacillus</taxon>
    </lineage>
</organism>
<dbReference type="Proteomes" id="UP001500866">
    <property type="component" value="Unassembled WGS sequence"/>
</dbReference>
<keyword evidence="1" id="KW-0472">Membrane</keyword>
<proteinExistence type="predicted"/>
<name>A0ABP3QRW4_9BACI</name>
<keyword evidence="1" id="KW-0812">Transmembrane</keyword>
<dbReference type="EMBL" id="BAAADS010000006">
    <property type="protein sequence ID" value="GAA0596320.1"/>
    <property type="molecule type" value="Genomic_DNA"/>
</dbReference>
<evidence type="ECO:0000256" key="1">
    <source>
        <dbReference type="SAM" id="Phobius"/>
    </source>
</evidence>
<feature type="transmembrane region" description="Helical" evidence="1">
    <location>
        <begin position="23"/>
        <end position="41"/>
    </location>
</feature>
<keyword evidence="1" id="KW-1133">Transmembrane helix</keyword>
<evidence type="ECO:0000313" key="2">
    <source>
        <dbReference type="EMBL" id="GAA0596320.1"/>
    </source>
</evidence>